<evidence type="ECO:0000259" key="9">
    <source>
        <dbReference type="Pfam" id="PF25106"/>
    </source>
</evidence>
<accession>A0A6G1PB33</accession>
<evidence type="ECO:0000259" key="8">
    <source>
        <dbReference type="Pfam" id="PF23619"/>
    </source>
</evidence>
<keyword evidence="4" id="KW-0325">Glycoprotein</keyword>
<evidence type="ECO:0000256" key="3">
    <source>
        <dbReference type="ARBA" id="ARBA00022729"/>
    </source>
</evidence>
<reference evidence="11 12" key="1">
    <citation type="submission" date="2019-02" db="EMBL/GenBank/DDBJ databases">
        <title>Opniocepnalus argus genome.</title>
        <authorList>
            <person name="Zhou C."/>
            <person name="Xiao S."/>
        </authorList>
    </citation>
    <scope>NUCLEOTIDE SEQUENCE [LARGE SCALE GENOMIC DNA]</scope>
    <source>
        <strain evidence="11">OARG1902GOOAL</strain>
        <tissue evidence="11">Muscle</tissue>
    </source>
</reference>
<feature type="region of interest" description="Disordered" evidence="5">
    <location>
        <begin position="571"/>
        <end position="593"/>
    </location>
</feature>
<evidence type="ECO:0000256" key="6">
    <source>
        <dbReference type="SAM" id="SignalP"/>
    </source>
</evidence>
<evidence type="ECO:0000256" key="5">
    <source>
        <dbReference type="SAM" id="MobiDB-lite"/>
    </source>
</evidence>
<dbReference type="Pfam" id="PF25106">
    <property type="entry name" value="VWA_4"/>
    <property type="match status" value="1"/>
</dbReference>
<evidence type="ECO:0000256" key="4">
    <source>
        <dbReference type="ARBA" id="ARBA00023180"/>
    </source>
</evidence>
<dbReference type="InterPro" id="IPR057615">
    <property type="entry name" value="Ig_VWA7"/>
</dbReference>
<feature type="chain" id="PRO_5026218559" evidence="6">
    <location>
        <begin position="22"/>
        <end position="836"/>
    </location>
</feature>
<evidence type="ECO:0000313" key="11">
    <source>
        <dbReference type="EMBL" id="KAF3687457.1"/>
    </source>
</evidence>
<keyword evidence="3 6" id="KW-0732">Signal</keyword>
<evidence type="ECO:0000313" key="12">
    <source>
        <dbReference type="Proteomes" id="UP000503349"/>
    </source>
</evidence>
<proteinExistence type="predicted"/>
<dbReference type="Proteomes" id="UP000503349">
    <property type="component" value="Chromosome 3"/>
</dbReference>
<protein>
    <submittedName>
        <fullName evidence="11">von Willebrand factor A domain-containing protein 7 Protein G7c</fullName>
    </submittedName>
</protein>
<reference evidence="12" key="2">
    <citation type="submission" date="2019-02" db="EMBL/GenBank/DDBJ databases">
        <title>Opniocepnalus argus Var Kimnra genome.</title>
        <authorList>
            <person name="Zhou C."/>
            <person name="Xiao S."/>
        </authorList>
    </citation>
    <scope>NUCLEOTIDE SEQUENCE [LARGE SCALE GENOMIC DNA]</scope>
</reference>
<organism evidence="11 12">
    <name type="scientific">Channa argus</name>
    <name type="common">Northern snakehead</name>
    <name type="synonym">Ophicephalus argus</name>
    <dbReference type="NCBI Taxonomy" id="215402"/>
    <lineage>
        <taxon>Eukaryota</taxon>
        <taxon>Metazoa</taxon>
        <taxon>Chordata</taxon>
        <taxon>Craniata</taxon>
        <taxon>Vertebrata</taxon>
        <taxon>Euteleostomi</taxon>
        <taxon>Actinopterygii</taxon>
        <taxon>Neopterygii</taxon>
        <taxon>Teleostei</taxon>
        <taxon>Neoteleostei</taxon>
        <taxon>Acanthomorphata</taxon>
        <taxon>Anabantaria</taxon>
        <taxon>Anabantiformes</taxon>
        <taxon>Channoidei</taxon>
        <taxon>Channidae</taxon>
        <taxon>Channa</taxon>
    </lineage>
</organism>
<name>A0A6G1PB33_CHAAH</name>
<evidence type="ECO:0000256" key="1">
    <source>
        <dbReference type="ARBA" id="ARBA00004613"/>
    </source>
</evidence>
<sequence>MTAGQSLCLLVVLSLAGLILSFQPLISFRANSITHRHITQRAVLRKTAEVCRDIAASLGQNFNLIIDDRLSANMVQRACSSTGTSASLLSSVMFQFSIAWIYLSNVNVDLVFLLSAKHHFDDETFQEGRDIITADPNTPTCKSCVEGNCNNNLLPDVLQKGLLTTGYFRFSSSPKPAGKCSHGGLFDQSSKGDPVGGINKDDTGSNHGWLHQKAADLAVDATMELLQDIRLAVGDRNFLRFWTFDDHNQCGRLQREHQQAISKWRRRHPRALLVWTSAPPSSEIFVFTDAAAKDAHLKNTITALIESTKSVVTFMLTNALASQRSRRSPLRVTGAITQSDVQLYRDIAQASGGQTIEVTKSTLSQATAVIKDSSASAVVTLFQVVKKEGRKEGRPDAFTFAVDDLLSNVTAYITGASTLTFSLTNPEGVSQSSSQASGPLASFIMTGNLRRLSLNTDSQPGLWQISVSSENSYSVKVIGRSSVNFIYNVVEAHEGAHGDFSLKEGRPLTGGNVSLLVSVTGSDNVKVTEVTLSDSSGPIDVNGSIQSVGSGTFLVTFSGIPAGEFAVCLKGEDSSSTSGSTPSSFQRQAPTQIKTSSISVTARANNPNIEPGSTISIPVTVAKTTNGVVDDFATGTFIVRANNDRSYSSTSPHTVSIAPGSGGKASGTVTLTVPASAPSGTDVTLIIEAENEAATDNNYAVLRFSVAAKWVLIANLTDGIAGTGIERVTIIQGNGTLNTSTVAGAGGENITVAMYSASCCSHNVELAAVDRVGNVGTCVGHATVSSTASTAGHTSNLPYALWISCVVSLLWSCRAVAQVYARSNATLAIKTAKVMQ</sequence>
<evidence type="ECO:0000256" key="2">
    <source>
        <dbReference type="ARBA" id="ARBA00022525"/>
    </source>
</evidence>
<feature type="signal peptide" evidence="6">
    <location>
        <begin position="1"/>
        <end position="21"/>
    </location>
</feature>
<feature type="domain" description="Hemicentin-1-like von Willebrand factor A" evidence="9">
    <location>
        <begin position="273"/>
        <end position="360"/>
    </location>
</feature>
<dbReference type="AlphaFoldDB" id="A0A6G1PB33"/>
<gene>
    <name evidence="11" type="ORF">EXN66_Car003129</name>
</gene>
<dbReference type="GO" id="GO:0005576">
    <property type="term" value="C:extracellular region"/>
    <property type="evidence" value="ECO:0007669"/>
    <property type="project" value="UniProtKB-SubCell"/>
</dbReference>
<keyword evidence="2" id="KW-0964">Secreted</keyword>
<feature type="domain" description="VWA7 N-terminal" evidence="10">
    <location>
        <begin position="134"/>
        <end position="239"/>
    </location>
</feature>
<feature type="domain" description="VWA7 Ig-like" evidence="8">
    <location>
        <begin position="605"/>
        <end position="708"/>
    </location>
</feature>
<dbReference type="Pfam" id="PF23560">
    <property type="entry name" value="GBD_Hemicentin"/>
    <property type="match status" value="1"/>
</dbReference>
<feature type="compositionally biased region" description="Low complexity" evidence="5">
    <location>
        <begin position="574"/>
        <end position="584"/>
    </location>
</feature>
<dbReference type="Pfam" id="PF25107">
    <property type="entry name" value="VWA7_N"/>
    <property type="match status" value="1"/>
</dbReference>
<comment type="subcellular location">
    <subcellularLocation>
        <location evidence="1">Secreted</location>
    </subcellularLocation>
</comment>
<dbReference type="InterPro" id="IPR052577">
    <property type="entry name" value="VWA7"/>
</dbReference>
<dbReference type="PANTHER" id="PTHR14905">
    <property type="entry name" value="NG37"/>
    <property type="match status" value="1"/>
</dbReference>
<feature type="domain" description="Hemicentin/VWA7 galactose-binding" evidence="7">
    <location>
        <begin position="387"/>
        <end position="482"/>
    </location>
</feature>
<dbReference type="InterPro" id="IPR056862">
    <property type="entry name" value="VWA7_N"/>
</dbReference>
<dbReference type="PANTHER" id="PTHR14905:SF18">
    <property type="entry name" value="VON WILLEBRAND FACTOR A DOMAIN-CONTAINING 10, TANDEM DUPLICATE 1-RELATED"/>
    <property type="match status" value="1"/>
</dbReference>
<keyword evidence="12" id="KW-1185">Reference proteome</keyword>
<dbReference type="Pfam" id="PF23619">
    <property type="entry name" value="Ig_VWA7"/>
    <property type="match status" value="1"/>
</dbReference>
<dbReference type="InterPro" id="IPR056861">
    <property type="entry name" value="HMCN1-like_VWA"/>
</dbReference>
<dbReference type="EMBL" id="CM015714">
    <property type="protein sequence ID" value="KAF3687457.1"/>
    <property type="molecule type" value="Genomic_DNA"/>
</dbReference>
<dbReference type="InterPro" id="IPR056475">
    <property type="entry name" value="GBD_Hemicentin/VWA7"/>
</dbReference>
<evidence type="ECO:0000259" key="10">
    <source>
        <dbReference type="Pfam" id="PF25107"/>
    </source>
</evidence>
<evidence type="ECO:0000259" key="7">
    <source>
        <dbReference type="Pfam" id="PF23560"/>
    </source>
</evidence>